<keyword evidence="9" id="KW-1185">Reference proteome</keyword>
<dbReference type="OrthoDB" id="1883668at2759"/>
<dbReference type="EMBL" id="RXIC02000021">
    <property type="protein sequence ID" value="KAB1220783.1"/>
    <property type="molecule type" value="Genomic_DNA"/>
</dbReference>
<dbReference type="Proteomes" id="UP000516437">
    <property type="component" value="Chromosome 3"/>
</dbReference>
<comment type="caution">
    <text evidence="8">The sequence shown here is derived from an EMBL/GenBank/DDBJ whole genome shotgun (WGS) entry which is preliminary data.</text>
</comment>
<evidence type="ECO:0000256" key="3">
    <source>
        <dbReference type="ARBA" id="ARBA00023125"/>
    </source>
</evidence>
<dbReference type="GO" id="GO:0005634">
    <property type="term" value="C:nucleus"/>
    <property type="evidence" value="ECO:0007669"/>
    <property type="project" value="UniProtKB-SubCell"/>
</dbReference>
<dbReference type="GO" id="GO:0099402">
    <property type="term" value="P:plant organ development"/>
    <property type="evidence" value="ECO:0007669"/>
    <property type="project" value="UniProtKB-ARBA"/>
</dbReference>
<feature type="compositionally biased region" description="Basic and acidic residues" evidence="6">
    <location>
        <begin position="1"/>
        <end position="18"/>
    </location>
</feature>
<evidence type="ECO:0000256" key="6">
    <source>
        <dbReference type="SAM" id="MobiDB-lite"/>
    </source>
</evidence>
<feature type="region of interest" description="Disordered" evidence="6">
    <location>
        <begin position="1"/>
        <end position="22"/>
    </location>
</feature>
<keyword evidence="3" id="KW-0238">DNA-binding</keyword>
<evidence type="ECO:0000313" key="9">
    <source>
        <dbReference type="Proteomes" id="UP000516437"/>
    </source>
</evidence>
<sequence>MEVEKFSSDNDDHTKDDNDAMLPGFRFHPTDEELVGFYLRRKVEKKPISVEVIKQIDIYKYDPWDLPKADTVVDKEWYFFCIRGRKYRNSIRPNRVTGSGFWKATGIDKPICAVQEPHECIGLKKSLVYYRGSAGKGTKTDWMMHEFRLPPNHGNSNNPCRSANISQEAEVWTLCRIFKRIISHRKFSPNWKETATKLNPTDSIPKACSLESDNSEAYSSFEDLVIQQNDRKPFIHHVDERDNIFLAHSNSTGQVPFPSSYSNFWSPSADDFLTNGNWDELRSVVQIAIDPSHVYDCR</sequence>
<evidence type="ECO:0000259" key="7">
    <source>
        <dbReference type="PROSITE" id="PS51005"/>
    </source>
</evidence>
<feature type="domain" description="NAC" evidence="7">
    <location>
        <begin position="21"/>
        <end position="180"/>
    </location>
</feature>
<dbReference type="PANTHER" id="PTHR31744:SF65">
    <property type="entry name" value="TRANSCRIPTION FACTOR JUNGBRUNNEN 1"/>
    <property type="match status" value="1"/>
</dbReference>
<dbReference type="FunFam" id="2.170.150.80:FF:000007">
    <property type="entry name" value="NAC domain-containing protein 35"/>
    <property type="match status" value="1"/>
</dbReference>
<keyword evidence="2" id="KW-0805">Transcription regulation</keyword>
<protein>
    <submittedName>
        <fullName evidence="8">Transcription factor JUNGBRUNNEN 1</fullName>
    </submittedName>
</protein>
<comment type="subcellular location">
    <subcellularLocation>
        <location evidence="1">Nucleus</location>
    </subcellularLocation>
</comment>
<proteinExistence type="predicted"/>
<dbReference type="SUPFAM" id="SSF101941">
    <property type="entry name" value="NAC domain"/>
    <property type="match status" value="1"/>
</dbReference>
<dbReference type="Gene3D" id="2.170.150.80">
    <property type="entry name" value="NAC domain"/>
    <property type="match status" value="1"/>
</dbReference>
<evidence type="ECO:0000256" key="4">
    <source>
        <dbReference type="ARBA" id="ARBA00023163"/>
    </source>
</evidence>
<accession>A0A6A1W799</accession>
<keyword evidence="4" id="KW-0804">Transcription</keyword>
<dbReference type="InterPro" id="IPR003441">
    <property type="entry name" value="NAC-dom"/>
</dbReference>
<dbReference type="PANTHER" id="PTHR31744">
    <property type="entry name" value="PROTEIN CUP-SHAPED COTYLEDON 2-RELATED"/>
    <property type="match status" value="1"/>
</dbReference>
<evidence type="ECO:0000256" key="1">
    <source>
        <dbReference type="ARBA" id="ARBA00004123"/>
    </source>
</evidence>
<dbReference type="GO" id="GO:0006355">
    <property type="term" value="P:regulation of DNA-templated transcription"/>
    <property type="evidence" value="ECO:0007669"/>
    <property type="project" value="InterPro"/>
</dbReference>
<organism evidence="8 9">
    <name type="scientific">Morella rubra</name>
    <name type="common">Chinese bayberry</name>
    <dbReference type="NCBI Taxonomy" id="262757"/>
    <lineage>
        <taxon>Eukaryota</taxon>
        <taxon>Viridiplantae</taxon>
        <taxon>Streptophyta</taxon>
        <taxon>Embryophyta</taxon>
        <taxon>Tracheophyta</taxon>
        <taxon>Spermatophyta</taxon>
        <taxon>Magnoliopsida</taxon>
        <taxon>eudicotyledons</taxon>
        <taxon>Gunneridae</taxon>
        <taxon>Pentapetalae</taxon>
        <taxon>rosids</taxon>
        <taxon>fabids</taxon>
        <taxon>Fagales</taxon>
        <taxon>Myricaceae</taxon>
        <taxon>Morella</taxon>
    </lineage>
</organism>
<evidence type="ECO:0000256" key="5">
    <source>
        <dbReference type="ARBA" id="ARBA00023242"/>
    </source>
</evidence>
<keyword evidence="5" id="KW-0539">Nucleus</keyword>
<dbReference type="GO" id="GO:0003677">
    <property type="term" value="F:DNA binding"/>
    <property type="evidence" value="ECO:0007669"/>
    <property type="project" value="UniProtKB-KW"/>
</dbReference>
<name>A0A6A1W799_9ROSI</name>
<dbReference type="Pfam" id="PF02365">
    <property type="entry name" value="NAM"/>
    <property type="match status" value="1"/>
</dbReference>
<dbReference type="PROSITE" id="PS51005">
    <property type="entry name" value="NAC"/>
    <property type="match status" value="1"/>
</dbReference>
<dbReference type="AlphaFoldDB" id="A0A6A1W799"/>
<gene>
    <name evidence="8" type="ORF">CJ030_MR3G027882</name>
</gene>
<reference evidence="8 9" key="1">
    <citation type="journal article" date="2019" name="Plant Biotechnol. J.">
        <title>The red bayberry genome and genetic basis of sex determination.</title>
        <authorList>
            <person name="Jia H.M."/>
            <person name="Jia H.J."/>
            <person name="Cai Q.L."/>
            <person name="Wang Y."/>
            <person name="Zhao H.B."/>
            <person name="Yang W.F."/>
            <person name="Wang G.Y."/>
            <person name="Li Y.H."/>
            <person name="Zhan D.L."/>
            <person name="Shen Y.T."/>
            <person name="Niu Q.F."/>
            <person name="Chang L."/>
            <person name="Qiu J."/>
            <person name="Zhao L."/>
            <person name="Xie H.B."/>
            <person name="Fu W.Y."/>
            <person name="Jin J."/>
            <person name="Li X.W."/>
            <person name="Jiao Y."/>
            <person name="Zhou C.C."/>
            <person name="Tu T."/>
            <person name="Chai C.Y."/>
            <person name="Gao J.L."/>
            <person name="Fan L.J."/>
            <person name="van de Weg E."/>
            <person name="Wang J.Y."/>
            <person name="Gao Z.S."/>
        </authorList>
    </citation>
    <scope>NUCLEOTIDE SEQUENCE [LARGE SCALE GENOMIC DNA]</scope>
    <source>
        <tissue evidence="8">Leaves</tissue>
    </source>
</reference>
<dbReference type="InterPro" id="IPR036093">
    <property type="entry name" value="NAC_dom_sf"/>
</dbReference>
<evidence type="ECO:0000313" key="8">
    <source>
        <dbReference type="EMBL" id="KAB1220783.1"/>
    </source>
</evidence>
<evidence type="ECO:0000256" key="2">
    <source>
        <dbReference type="ARBA" id="ARBA00023015"/>
    </source>
</evidence>